<keyword evidence="3 8" id="KW-0489">Methyltransferase</keyword>
<dbReference type="PANTHER" id="PTHR12133:SF2">
    <property type="entry name" value="TRNA (ADENINE(58)-N(1))-METHYLTRANSFERASE CATALYTIC SUBUNIT TRMT61A"/>
    <property type="match status" value="1"/>
</dbReference>
<evidence type="ECO:0000256" key="5">
    <source>
        <dbReference type="ARBA" id="ARBA00022691"/>
    </source>
</evidence>
<dbReference type="PROSITE" id="PS51620">
    <property type="entry name" value="SAM_TRM61"/>
    <property type="match status" value="1"/>
</dbReference>
<evidence type="ECO:0000256" key="7">
    <source>
        <dbReference type="ARBA" id="ARBA00023242"/>
    </source>
</evidence>
<evidence type="ECO:0000256" key="6">
    <source>
        <dbReference type="ARBA" id="ARBA00022694"/>
    </source>
</evidence>
<keyword evidence="7" id="KW-0539">Nucleus</keyword>
<comment type="caution">
    <text evidence="12">The sequence shown here is derived from an EMBL/GenBank/DDBJ whole genome shotgun (WGS) entry which is preliminary data.</text>
</comment>
<dbReference type="CDD" id="cd02440">
    <property type="entry name" value="AdoMet_MTases"/>
    <property type="match status" value="1"/>
</dbReference>
<feature type="binding site" evidence="9">
    <location>
        <position position="195"/>
    </location>
    <ligand>
        <name>S-adenosyl-L-methionine</name>
        <dbReference type="ChEBI" id="CHEBI:59789"/>
    </ligand>
</feature>
<evidence type="ECO:0000259" key="11">
    <source>
        <dbReference type="Pfam" id="PF08704"/>
    </source>
</evidence>
<dbReference type="Pfam" id="PF08704">
    <property type="entry name" value="GCD14"/>
    <property type="match status" value="1"/>
</dbReference>
<evidence type="ECO:0000256" key="4">
    <source>
        <dbReference type="ARBA" id="ARBA00022679"/>
    </source>
</evidence>
<keyword evidence="4 8" id="KW-0808">Transferase</keyword>
<gene>
    <name evidence="12" type="ORF">ECRASSUSDP1_LOCUS14357</name>
</gene>
<protein>
    <recommendedName>
        <fullName evidence="2 8">tRNA (adenine(58)-N(1))-methyltransferase</fullName>
        <ecNumber evidence="2 8">2.1.1.220</ecNumber>
    </recommendedName>
</protein>
<sequence>MKSIVKATTDGIDYGDMVVLYSADKFANEIVLRKGGRFECHSGIFLHSKIIETGFGKKVYSESMRESLYVLKPSSTLHTHCLNHRTQILYSPDISMVLLQCAMKPGSLVIESGTGSGSLSTSIAKTVFPTGHLYTFEFNEERVKAAQKEFEEMGFDQNITVTHRDAIEDGFNLDIAGSDGEKTDLEDKADAVFLDLPSPWKAIGHAYKVLKHNGRICNFSPCIEQVQKVCLELNDLKFSHIRTFECLGKPYVSKNKGYEYLDYSENEGEEVKEVPEKPKKRKRDRKAVQKKEDMKNRNKLLTSEPSFKIKGHTGYLTFATCNKTLGRVEEIVQKDQKQSDK</sequence>
<evidence type="ECO:0000256" key="10">
    <source>
        <dbReference type="SAM" id="MobiDB-lite"/>
    </source>
</evidence>
<dbReference type="GO" id="GO:0005634">
    <property type="term" value="C:nucleus"/>
    <property type="evidence" value="ECO:0007669"/>
    <property type="project" value="UniProtKB-SubCell"/>
</dbReference>
<dbReference type="PIRSF" id="PIRSF017269">
    <property type="entry name" value="GCD14"/>
    <property type="match status" value="1"/>
</dbReference>
<feature type="binding site" evidence="9">
    <location>
        <begin position="116"/>
        <end position="119"/>
    </location>
    <ligand>
        <name>S-adenosyl-L-methionine</name>
        <dbReference type="ChEBI" id="CHEBI:59789"/>
    </ligand>
</feature>
<evidence type="ECO:0000256" key="1">
    <source>
        <dbReference type="ARBA" id="ARBA00004123"/>
    </source>
</evidence>
<comment type="subcellular location">
    <subcellularLocation>
        <location evidence="1">Nucleus</location>
    </subcellularLocation>
</comment>
<feature type="domain" description="tRNA (adenine(58)-N(1))-methyltransferase catalytic subunit TRM61 C-terminal" evidence="11">
    <location>
        <begin position="68"/>
        <end position="320"/>
    </location>
</feature>
<dbReference type="GO" id="GO:0031515">
    <property type="term" value="C:tRNA (m1A) methyltransferase complex"/>
    <property type="evidence" value="ECO:0007669"/>
    <property type="project" value="UniProtKB-UniRule"/>
</dbReference>
<dbReference type="PANTHER" id="PTHR12133">
    <property type="entry name" value="TRNA (ADENINE(58)-N(1))-METHYLTRANSFERASE"/>
    <property type="match status" value="1"/>
</dbReference>
<proteinExistence type="inferred from homology"/>
<dbReference type="EMBL" id="CAMPGE010014344">
    <property type="protein sequence ID" value="CAI2373019.1"/>
    <property type="molecule type" value="Genomic_DNA"/>
</dbReference>
<comment type="similarity">
    <text evidence="8">Belongs to the class I-like SAM-binding methyltransferase superfamily. TRM61 family.</text>
</comment>
<keyword evidence="5 8" id="KW-0949">S-adenosyl-L-methionine</keyword>
<evidence type="ECO:0000256" key="2">
    <source>
        <dbReference type="ARBA" id="ARBA00012796"/>
    </source>
</evidence>
<evidence type="ECO:0000256" key="9">
    <source>
        <dbReference type="PIRSR" id="PIRSR017269-1"/>
    </source>
</evidence>
<name>A0AAD1XHZ0_EUPCR</name>
<keyword evidence="6 8" id="KW-0819">tRNA processing</keyword>
<evidence type="ECO:0000256" key="3">
    <source>
        <dbReference type="ARBA" id="ARBA00022603"/>
    </source>
</evidence>
<dbReference type="GO" id="GO:0160107">
    <property type="term" value="F:tRNA (adenine(58)-N1)-methyltransferase activity"/>
    <property type="evidence" value="ECO:0007669"/>
    <property type="project" value="UniProtKB-EC"/>
</dbReference>
<evidence type="ECO:0000313" key="13">
    <source>
        <dbReference type="Proteomes" id="UP001295684"/>
    </source>
</evidence>
<dbReference type="AlphaFoldDB" id="A0AAD1XHZ0"/>
<evidence type="ECO:0000313" key="12">
    <source>
        <dbReference type="EMBL" id="CAI2373019.1"/>
    </source>
</evidence>
<dbReference type="SUPFAM" id="SSF53335">
    <property type="entry name" value="S-adenosyl-L-methionine-dependent methyltransferases"/>
    <property type="match status" value="1"/>
</dbReference>
<dbReference type="InterPro" id="IPR029063">
    <property type="entry name" value="SAM-dependent_MTases_sf"/>
</dbReference>
<reference evidence="12" key="1">
    <citation type="submission" date="2023-07" db="EMBL/GenBank/DDBJ databases">
        <authorList>
            <consortium name="AG Swart"/>
            <person name="Singh M."/>
            <person name="Singh A."/>
            <person name="Seah K."/>
            <person name="Emmerich C."/>
        </authorList>
    </citation>
    <scope>NUCLEOTIDE SEQUENCE</scope>
    <source>
        <strain evidence="12">DP1</strain>
    </source>
</reference>
<feature type="compositionally biased region" description="Basic and acidic residues" evidence="10">
    <location>
        <begin position="286"/>
        <end position="296"/>
    </location>
</feature>
<evidence type="ECO:0000256" key="8">
    <source>
        <dbReference type="PIRNR" id="PIRNR017269"/>
    </source>
</evidence>
<accession>A0AAD1XHZ0</accession>
<feature type="region of interest" description="Disordered" evidence="10">
    <location>
        <begin position="269"/>
        <end position="304"/>
    </location>
</feature>
<dbReference type="InterPro" id="IPR049470">
    <property type="entry name" value="TRM61_C"/>
</dbReference>
<dbReference type="Gene3D" id="3.40.50.150">
    <property type="entry name" value="Vaccinia Virus protein VP39"/>
    <property type="match status" value="1"/>
</dbReference>
<dbReference type="Gene3D" id="3.10.330.20">
    <property type="match status" value="1"/>
</dbReference>
<dbReference type="InterPro" id="IPR014816">
    <property type="entry name" value="tRNA_MeTrfase_Gcd14"/>
</dbReference>
<feature type="binding site" evidence="9">
    <location>
        <position position="137"/>
    </location>
    <ligand>
        <name>S-adenosyl-L-methionine</name>
        <dbReference type="ChEBI" id="CHEBI:59789"/>
    </ligand>
</feature>
<keyword evidence="13" id="KW-1185">Reference proteome</keyword>
<dbReference type="EC" id="2.1.1.220" evidence="2 8"/>
<comment type="catalytic activity">
    <reaction evidence="8">
        <text>adenosine(58) in tRNA + S-adenosyl-L-methionine = N(1)-methyladenosine(58) in tRNA + S-adenosyl-L-homocysteine + H(+)</text>
        <dbReference type="Rhea" id="RHEA:43152"/>
        <dbReference type="Rhea" id="RHEA-COMP:10365"/>
        <dbReference type="Rhea" id="RHEA-COMP:10366"/>
        <dbReference type="ChEBI" id="CHEBI:15378"/>
        <dbReference type="ChEBI" id="CHEBI:57856"/>
        <dbReference type="ChEBI" id="CHEBI:59789"/>
        <dbReference type="ChEBI" id="CHEBI:74411"/>
        <dbReference type="ChEBI" id="CHEBI:74491"/>
        <dbReference type="EC" id="2.1.1.220"/>
    </reaction>
</comment>
<dbReference type="Proteomes" id="UP001295684">
    <property type="component" value="Unassembled WGS sequence"/>
</dbReference>
<organism evidence="12 13">
    <name type="scientific">Euplotes crassus</name>
    <dbReference type="NCBI Taxonomy" id="5936"/>
    <lineage>
        <taxon>Eukaryota</taxon>
        <taxon>Sar</taxon>
        <taxon>Alveolata</taxon>
        <taxon>Ciliophora</taxon>
        <taxon>Intramacronucleata</taxon>
        <taxon>Spirotrichea</taxon>
        <taxon>Hypotrichia</taxon>
        <taxon>Euplotida</taxon>
        <taxon>Euplotidae</taxon>
        <taxon>Moneuplotes</taxon>
    </lineage>
</organism>
<dbReference type="GO" id="GO:0030488">
    <property type="term" value="P:tRNA methylation"/>
    <property type="evidence" value="ECO:0007669"/>
    <property type="project" value="InterPro"/>
</dbReference>